<dbReference type="PANTHER" id="PTHR30093:SF44">
    <property type="entry name" value="TYPE II SECRETION SYSTEM CORE PROTEIN G"/>
    <property type="match status" value="1"/>
</dbReference>
<proteinExistence type="predicted"/>
<comment type="caution">
    <text evidence="7">The sequence shown here is derived from an EMBL/GenBank/DDBJ whole genome shotgun (WGS) entry which is preliminary data.</text>
</comment>
<evidence type="ECO:0000313" key="8">
    <source>
        <dbReference type="Proteomes" id="UP000316181"/>
    </source>
</evidence>
<dbReference type="Gene3D" id="3.30.700.10">
    <property type="entry name" value="Glycoprotein, Type 4 Pilin"/>
    <property type="match status" value="1"/>
</dbReference>
<evidence type="ECO:0000256" key="5">
    <source>
        <dbReference type="ARBA" id="ARBA00023136"/>
    </source>
</evidence>
<dbReference type="AlphaFoldDB" id="A0A542SM03"/>
<dbReference type="Pfam" id="PF07963">
    <property type="entry name" value="N_methyl"/>
    <property type="match status" value="1"/>
</dbReference>
<evidence type="ECO:0000256" key="2">
    <source>
        <dbReference type="ARBA" id="ARBA00022481"/>
    </source>
</evidence>
<dbReference type="SUPFAM" id="SSF54523">
    <property type="entry name" value="Pili subunits"/>
    <property type="match status" value="1"/>
</dbReference>
<keyword evidence="5 6" id="KW-0472">Membrane</keyword>
<dbReference type="InterPro" id="IPR012902">
    <property type="entry name" value="N_methyl_site"/>
</dbReference>
<dbReference type="Proteomes" id="UP000316181">
    <property type="component" value="Unassembled WGS sequence"/>
</dbReference>
<dbReference type="EMBL" id="VFNV01000001">
    <property type="protein sequence ID" value="TQK75598.1"/>
    <property type="molecule type" value="Genomic_DNA"/>
</dbReference>
<dbReference type="NCBIfam" id="TIGR02532">
    <property type="entry name" value="IV_pilin_GFxxxE"/>
    <property type="match status" value="1"/>
</dbReference>
<evidence type="ECO:0000313" key="7">
    <source>
        <dbReference type="EMBL" id="TQK75598.1"/>
    </source>
</evidence>
<keyword evidence="8" id="KW-1185">Reference proteome</keyword>
<protein>
    <submittedName>
        <fullName evidence="7">Prepilin-type N-terminal cleavage/methylation domain-containing protein</fullName>
    </submittedName>
</protein>
<name>A0A542SM03_9MICO</name>
<dbReference type="GO" id="GO:0016020">
    <property type="term" value="C:membrane"/>
    <property type="evidence" value="ECO:0007669"/>
    <property type="project" value="UniProtKB-SubCell"/>
</dbReference>
<gene>
    <name evidence="7" type="ORF">FB389_0228</name>
</gene>
<reference evidence="7 8" key="1">
    <citation type="submission" date="2019-06" db="EMBL/GenBank/DDBJ databases">
        <title>Sequencing the genomes of 1000 actinobacteria strains.</title>
        <authorList>
            <person name="Klenk H.-P."/>
        </authorList>
    </citation>
    <scope>NUCLEOTIDE SEQUENCE [LARGE SCALE GENOMIC DNA]</scope>
    <source>
        <strain evidence="7 8">DSM 10596</strain>
    </source>
</reference>
<dbReference type="InterPro" id="IPR045584">
    <property type="entry name" value="Pilin-like"/>
</dbReference>
<comment type="subcellular location">
    <subcellularLocation>
        <location evidence="1">Membrane</location>
        <topology evidence="1">Single-pass membrane protein</topology>
    </subcellularLocation>
</comment>
<keyword evidence="2" id="KW-0488">Methylation</keyword>
<keyword evidence="3 6" id="KW-0812">Transmembrane</keyword>
<dbReference type="PROSITE" id="PS00409">
    <property type="entry name" value="PROKAR_NTER_METHYL"/>
    <property type="match status" value="1"/>
</dbReference>
<organism evidence="7 8">
    <name type="scientific">Rarobacter incanus</name>
    <dbReference type="NCBI Taxonomy" id="153494"/>
    <lineage>
        <taxon>Bacteria</taxon>
        <taxon>Bacillati</taxon>
        <taxon>Actinomycetota</taxon>
        <taxon>Actinomycetes</taxon>
        <taxon>Micrococcales</taxon>
        <taxon>Rarobacteraceae</taxon>
        <taxon>Rarobacter</taxon>
    </lineage>
</organism>
<evidence type="ECO:0000256" key="4">
    <source>
        <dbReference type="ARBA" id="ARBA00022989"/>
    </source>
</evidence>
<keyword evidence="4 6" id="KW-1133">Transmembrane helix</keyword>
<evidence type="ECO:0000256" key="1">
    <source>
        <dbReference type="ARBA" id="ARBA00004167"/>
    </source>
</evidence>
<sequence length="142" mass="14355">MGGVALKGRGAGPGDRGFTLVEVLVVITIIGVLAGIAIPVFMHQRAKAMDAAIQADIKAAAVHVIALQTGDQPVTKQALIAAGLRTSPGVSVSIRNDSSGAYCILGSSSGGRPSSHDWVYWTNGGFASGQTSCPGDIVVSLP</sequence>
<evidence type="ECO:0000256" key="6">
    <source>
        <dbReference type="SAM" id="Phobius"/>
    </source>
</evidence>
<dbReference type="PANTHER" id="PTHR30093">
    <property type="entry name" value="GENERAL SECRETION PATHWAY PROTEIN G"/>
    <property type="match status" value="1"/>
</dbReference>
<accession>A0A542SM03</accession>
<feature type="transmembrane region" description="Helical" evidence="6">
    <location>
        <begin position="20"/>
        <end position="41"/>
    </location>
</feature>
<evidence type="ECO:0000256" key="3">
    <source>
        <dbReference type="ARBA" id="ARBA00022692"/>
    </source>
</evidence>